<reference evidence="8 9" key="1">
    <citation type="journal article" date="2016" name="PLoS Pathog.">
        <title>Biosynthesis of antibiotic leucinostatins in bio-control fungus Purpureocillium lilacinum and their inhibition on phytophthora revealed by genome mining.</title>
        <authorList>
            <person name="Wang G."/>
            <person name="Liu Z."/>
            <person name="Lin R."/>
            <person name="Li E."/>
            <person name="Mao Z."/>
            <person name="Ling J."/>
            <person name="Yang Y."/>
            <person name="Yin W.B."/>
            <person name="Xie B."/>
        </authorList>
    </citation>
    <scope>NUCLEOTIDE SEQUENCE [LARGE SCALE GENOMIC DNA]</scope>
    <source>
        <strain evidence="8">170</strain>
    </source>
</reference>
<feature type="transmembrane region" description="Helical" evidence="6">
    <location>
        <begin position="149"/>
        <end position="168"/>
    </location>
</feature>
<dbReference type="OrthoDB" id="2985014at2759"/>
<dbReference type="EMBL" id="LSBJ02000001">
    <property type="protein sequence ID" value="OAQ73687.1"/>
    <property type="molecule type" value="Genomic_DNA"/>
</dbReference>
<feature type="transmembrane region" description="Helical" evidence="6">
    <location>
        <begin position="180"/>
        <end position="200"/>
    </location>
</feature>
<evidence type="ECO:0000256" key="2">
    <source>
        <dbReference type="ARBA" id="ARBA00022448"/>
    </source>
</evidence>
<feature type="transmembrane region" description="Helical" evidence="6">
    <location>
        <begin position="317"/>
        <end position="333"/>
    </location>
</feature>
<dbReference type="Pfam" id="PF07690">
    <property type="entry name" value="MFS_1"/>
    <property type="match status" value="1"/>
</dbReference>
<feature type="transmembrane region" description="Helical" evidence="6">
    <location>
        <begin position="284"/>
        <end position="305"/>
    </location>
</feature>
<dbReference type="AlphaFoldDB" id="A0A179G7B1"/>
<dbReference type="GO" id="GO:0016020">
    <property type="term" value="C:membrane"/>
    <property type="evidence" value="ECO:0007669"/>
    <property type="project" value="UniProtKB-SubCell"/>
</dbReference>
<dbReference type="Proteomes" id="UP000078397">
    <property type="component" value="Unassembled WGS sequence"/>
</dbReference>
<evidence type="ECO:0000256" key="4">
    <source>
        <dbReference type="ARBA" id="ARBA00022989"/>
    </source>
</evidence>
<comment type="subcellular location">
    <subcellularLocation>
        <location evidence="1">Membrane</location>
        <topology evidence="1">Multi-pass membrane protein</topology>
    </subcellularLocation>
</comment>
<feature type="transmembrane region" description="Helical" evidence="6">
    <location>
        <begin position="92"/>
        <end position="111"/>
    </location>
</feature>
<feature type="transmembrane region" description="Helical" evidence="6">
    <location>
        <begin position="212"/>
        <end position="232"/>
    </location>
</feature>
<evidence type="ECO:0000259" key="7">
    <source>
        <dbReference type="PROSITE" id="PS50850"/>
    </source>
</evidence>
<proteinExistence type="predicted"/>
<dbReference type="GeneID" id="28845186"/>
<evidence type="ECO:0000256" key="3">
    <source>
        <dbReference type="ARBA" id="ARBA00022692"/>
    </source>
</evidence>
<dbReference type="PANTHER" id="PTHR43791:SF50">
    <property type="entry name" value="TRANSPORTER, PUTATIVE (AFU_ORTHOLOGUE AFUA_2G00840)-RELATED"/>
    <property type="match status" value="1"/>
</dbReference>
<dbReference type="FunFam" id="1.20.1250.20:FF:000013">
    <property type="entry name" value="MFS general substrate transporter"/>
    <property type="match status" value="1"/>
</dbReference>
<keyword evidence="4 6" id="KW-1133">Transmembrane helix</keyword>
<dbReference type="Gene3D" id="1.20.1250.20">
    <property type="entry name" value="MFS general substrate transporter like domains"/>
    <property type="match status" value="2"/>
</dbReference>
<evidence type="ECO:0000256" key="5">
    <source>
        <dbReference type="ARBA" id="ARBA00023136"/>
    </source>
</evidence>
<feature type="transmembrane region" description="Helical" evidence="6">
    <location>
        <begin position="118"/>
        <end position="137"/>
    </location>
</feature>
<feature type="domain" description="Major facilitator superfamily (MFS) profile" evidence="7">
    <location>
        <begin position="52"/>
        <end position="464"/>
    </location>
</feature>
<dbReference type="PANTHER" id="PTHR43791">
    <property type="entry name" value="PERMEASE-RELATED"/>
    <property type="match status" value="1"/>
</dbReference>
<organism evidence="8 9">
    <name type="scientific">Pochonia chlamydosporia 170</name>
    <dbReference type="NCBI Taxonomy" id="1380566"/>
    <lineage>
        <taxon>Eukaryota</taxon>
        <taxon>Fungi</taxon>
        <taxon>Dikarya</taxon>
        <taxon>Ascomycota</taxon>
        <taxon>Pezizomycotina</taxon>
        <taxon>Sordariomycetes</taxon>
        <taxon>Hypocreomycetidae</taxon>
        <taxon>Hypocreales</taxon>
        <taxon>Clavicipitaceae</taxon>
        <taxon>Pochonia</taxon>
    </lineage>
</organism>
<keyword evidence="9" id="KW-1185">Reference proteome</keyword>
<sequence>MDRVPAGNDGKVQDVREDEGELEKCFTDTQTAAIDFDPKVAKKLKLKADLILLPLLTVAYLLNSLDRSNVSNAHTAGLEDDLHLQGNQFNQILTYYQIPFIVLGPAVTMLTRLLGARWTIPTMLLVFGSASLASGFARNFRDLVICRVFVGAFESGFLASVIYYLSIWYTRKELATRIGIFYAALVASSAFGGLLAYGMFHITGGPYPHWAYLFFLEGGLTMLWATLLYIALPSGTDQAWFLNDQEKEVARLRLIQDSVANLQTPFKWKEAFGEFYTPHGYIRIFVAFVSGIVLTSNANFLAMVVKRLNYSVVKTNLYTVAPALTGAVCLVAWCKSSDYFRERGFHITTSTVISLIGYILLGTVATTNTSVLYFAMFLCTIGAYPTDIIGSTWTVTNIPNLNARAMMSGLYTSIGNCGGLVSSNIYQQKEAPRYITSIRTNISMSAVVIATTLGYSLWMRWENRRRDKRADADRTGYYSTEGVSNTKDPRFRFQP</sequence>
<evidence type="ECO:0000256" key="6">
    <source>
        <dbReference type="SAM" id="Phobius"/>
    </source>
</evidence>
<keyword evidence="5 6" id="KW-0472">Membrane</keyword>
<dbReference type="RefSeq" id="XP_018149770.1">
    <property type="nucleotide sequence ID" value="XM_018281192.1"/>
</dbReference>
<keyword evidence="2" id="KW-0813">Transport</keyword>
<dbReference type="GO" id="GO:0022857">
    <property type="term" value="F:transmembrane transporter activity"/>
    <property type="evidence" value="ECO:0007669"/>
    <property type="project" value="InterPro"/>
</dbReference>
<evidence type="ECO:0000256" key="1">
    <source>
        <dbReference type="ARBA" id="ARBA00004141"/>
    </source>
</evidence>
<comment type="caution">
    <text evidence="8">The sequence shown here is derived from an EMBL/GenBank/DDBJ whole genome shotgun (WGS) entry which is preliminary data.</text>
</comment>
<gene>
    <name evidence="8" type="ORF">VFPPC_01349</name>
</gene>
<evidence type="ECO:0000313" key="9">
    <source>
        <dbReference type="Proteomes" id="UP000078397"/>
    </source>
</evidence>
<dbReference type="SUPFAM" id="SSF103473">
    <property type="entry name" value="MFS general substrate transporter"/>
    <property type="match status" value="1"/>
</dbReference>
<feature type="transmembrane region" description="Helical" evidence="6">
    <location>
        <begin position="371"/>
        <end position="396"/>
    </location>
</feature>
<dbReference type="InterPro" id="IPR020846">
    <property type="entry name" value="MFS_dom"/>
</dbReference>
<name>A0A179G7B1_METCM</name>
<dbReference type="KEGG" id="pchm:VFPPC_01349"/>
<keyword evidence="3 6" id="KW-0812">Transmembrane</keyword>
<feature type="transmembrane region" description="Helical" evidence="6">
    <location>
        <begin position="345"/>
        <end position="365"/>
    </location>
</feature>
<evidence type="ECO:0000313" key="8">
    <source>
        <dbReference type="EMBL" id="OAQ73687.1"/>
    </source>
</evidence>
<protein>
    <submittedName>
        <fullName evidence="8">Retrograde regulation protein 2</fullName>
    </submittedName>
</protein>
<dbReference type="PROSITE" id="PS50850">
    <property type="entry name" value="MFS"/>
    <property type="match status" value="1"/>
</dbReference>
<accession>A0A179G7B1</accession>
<dbReference type="InterPro" id="IPR036259">
    <property type="entry name" value="MFS_trans_sf"/>
</dbReference>
<feature type="transmembrane region" description="Helical" evidence="6">
    <location>
        <begin position="438"/>
        <end position="458"/>
    </location>
</feature>
<dbReference type="InterPro" id="IPR011701">
    <property type="entry name" value="MFS"/>
</dbReference>